<evidence type="ECO:0000313" key="2">
    <source>
        <dbReference type="EMBL" id="KIK44299.1"/>
    </source>
</evidence>
<evidence type="ECO:0008006" key="4">
    <source>
        <dbReference type="Google" id="ProtNLM"/>
    </source>
</evidence>
<proteinExistence type="predicted"/>
<dbReference type="Proteomes" id="UP000054485">
    <property type="component" value="Unassembled WGS sequence"/>
</dbReference>
<keyword evidence="3" id="KW-1185">Reference proteome</keyword>
<reference evidence="3" key="2">
    <citation type="submission" date="2015-01" db="EMBL/GenBank/DDBJ databases">
        <title>Evolutionary Origins and Diversification of the Mycorrhizal Mutualists.</title>
        <authorList>
            <consortium name="DOE Joint Genome Institute"/>
            <consortium name="Mycorrhizal Genomics Consortium"/>
            <person name="Kohler A."/>
            <person name="Kuo A."/>
            <person name="Nagy L.G."/>
            <person name="Floudas D."/>
            <person name="Copeland A."/>
            <person name="Barry K.W."/>
            <person name="Cichocki N."/>
            <person name="Veneault-Fourrey C."/>
            <person name="LaButti K."/>
            <person name="Lindquist E.A."/>
            <person name="Lipzen A."/>
            <person name="Lundell T."/>
            <person name="Morin E."/>
            <person name="Murat C."/>
            <person name="Riley R."/>
            <person name="Ohm R."/>
            <person name="Sun H."/>
            <person name="Tunlid A."/>
            <person name="Henrissat B."/>
            <person name="Grigoriev I.V."/>
            <person name="Hibbett D.S."/>
            <person name="Martin F."/>
        </authorList>
    </citation>
    <scope>NUCLEOTIDE SEQUENCE [LARGE SCALE GENOMIC DNA]</scope>
    <source>
        <strain evidence="3">UH-Slu-Lm8-n1</strain>
    </source>
</reference>
<dbReference type="Gene3D" id="2.60.40.640">
    <property type="match status" value="1"/>
</dbReference>
<dbReference type="InParanoid" id="A0A0D0B2P8"/>
<organism evidence="2 3">
    <name type="scientific">Suillus luteus UH-Slu-Lm8-n1</name>
    <dbReference type="NCBI Taxonomy" id="930992"/>
    <lineage>
        <taxon>Eukaryota</taxon>
        <taxon>Fungi</taxon>
        <taxon>Dikarya</taxon>
        <taxon>Basidiomycota</taxon>
        <taxon>Agaricomycotina</taxon>
        <taxon>Agaricomycetes</taxon>
        <taxon>Agaricomycetidae</taxon>
        <taxon>Boletales</taxon>
        <taxon>Suillineae</taxon>
        <taxon>Suillaceae</taxon>
        <taxon>Suillus</taxon>
    </lineage>
</organism>
<feature type="region of interest" description="Disordered" evidence="1">
    <location>
        <begin position="1"/>
        <end position="27"/>
    </location>
</feature>
<dbReference type="OrthoDB" id="3252135at2759"/>
<accession>A0A0D0B2P8</accession>
<sequence>MESLSVQLLPEYTPSKPAPDYSSKPLPGEKCIQRSPRFIQRGDNASFTYREGGMTLKLGDCREEDRHPSYGLGSTIRGEVALDHRRRVVAVAAKLEGRMHLSGQPSKGVTFVSKERTLWESPNLNGQTCPSIMPLSMSFPTSYRERGQDRPFRLPPSFELSKPQRVAIIYTLQIIVTKARNVPMIGKKLSREVNMSVHLRYRPRVRPSRPVPDSFSEVKQTPEDWMEDVWITKPAADTGNEALLARCHFFFPSVRVFTASEKIPFHLRLETSPVFLHSLAKLFLPHQNPSEIEEVLNVFILRKTTVSIHGTSFSHDQVLGRGQMMLQSTCTSKAVVSESQEPVTWSWNGELRCEAPVLNTGFNTSQISTSDYIVLSLLLPPGPLRSDLSLQRVIPIRLATEPWIDRS</sequence>
<dbReference type="InterPro" id="IPR014752">
    <property type="entry name" value="Arrestin-like_C"/>
</dbReference>
<dbReference type="EMBL" id="KN835193">
    <property type="protein sequence ID" value="KIK44299.1"/>
    <property type="molecule type" value="Genomic_DNA"/>
</dbReference>
<dbReference type="STRING" id="930992.A0A0D0B2P8"/>
<dbReference type="HOGENOM" id="CLU_049916_0_0_1"/>
<reference evidence="2 3" key="1">
    <citation type="submission" date="2014-04" db="EMBL/GenBank/DDBJ databases">
        <authorList>
            <consortium name="DOE Joint Genome Institute"/>
            <person name="Kuo A."/>
            <person name="Ruytinx J."/>
            <person name="Rineau F."/>
            <person name="Colpaert J."/>
            <person name="Kohler A."/>
            <person name="Nagy L.G."/>
            <person name="Floudas D."/>
            <person name="Copeland A."/>
            <person name="Barry K.W."/>
            <person name="Cichocki N."/>
            <person name="Veneault-Fourrey C."/>
            <person name="LaButti K."/>
            <person name="Lindquist E.A."/>
            <person name="Lipzen A."/>
            <person name="Lundell T."/>
            <person name="Morin E."/>
            <person name="Murat C."/>
            <person name="Sun H."/>
            <person name="Tunlid A."/>
            <person name="Henrissat B."/>
            <person name="Grigoriev I.V."/>
            <person name="Hibbett D.S."/>
            <person name="Martin F."/>
            <person name="Nordberg H.P."/>
            <person name="Cantor M.N."/>
            <person name="Hua S.X."/>
        </authorList>
    </citation>
    <scope>NUCLEOTIDE SEQUENCE [LARGE SCALE GENOMIC DNA]</scope>
    <source>
        <strain evidence="2 3">UH-Slu-Lm8-n1</strain>
    </source>
</reference>
<dbReference type="AlphaFoldDB" id="A0A0D0B2P8"/>
<evidence type="ECO:0000313" key="3">
    <source>
        <dbReference type="Proteomes" id="UP000054485"/>
    </source>
</evidence>
<protein>
    <recommendedName>
        <fullName evidence="4">Arrestin-like N-terminal domain-containing protein</fullName>
    </recommendedName>
</protein>
<gene>
    <name evidence="2" type="ORF">CY34DRAFT_802803</name>
</gene>
<name>A0A0D0B2P8_9AGAM</name>
<evidence type="ECO:0000256" key="1">
    <source>
        <dbReference type="SAM" id="MobiDB-lite"/>
    </source>
</evidence>